<dbReference type="GO" id="GO:0070370">
    <property type="term" value="P:cellular heat acclimation"/>
    <property type="evidence" value="ECO:0007669"/>
    <property type="project" value="TreeGrafter"/>
</dbReference>
<comment type="caution">
    <text evidence="2">The sequence shown here is derived from an EMBL/GenBank/DDBJ whole genome shotgun (WGS) entry which is preliminary data.</text>
</comment>
<dbReference type="GO" id="GO:0005634">
    <property type="term" value="C:nucleus"/>
    <property type="evidence" value="ECO:0007669"/>
    <property type="project" value="TreeGrafter"/>
</dbReference>
<evidence type="ECO:0000313" key="2">
    <source>
        <dbReference type="EMBL" id="CAD7679190.1"/>
    </source>
</evidence>
<gene>
    <name evidence="2" type="ORF">NYPRO_LOCUS11989</name>
</gene>
<reference evidence="2" key="1">
    <citation type="submission" date="2020-12" db="EMBL/GenBank/DDBJ databases">
        <authorList>
            <consortium name="Molecular Ecology Group"/>
        </authorList>
    </citation>
    <scope>NUCLEOTIDE SEQUENCE</scope>
    <source>
        <strain evidence="2">TBG_1078</strain>
    </source>
</reference>
<proteinExistence type="inferred from homology"/>
<evidence type="ECO:0000256" key="1">
    <source>
        <dbReference type="ARBA" id="ARBA00006349"/>
    </source>
</evidence>
<comment type="similarity">
    <text evidence="1">Belongs to the HSBP1 family.</text>
</comment>
<dbReference type="GO" id="GO:0005829">
    <property type="term" value="C:cytosol"/>
    <property type="evidence" value="ECO:0007669"/>
    <property type="project" value="TreeGrafter"/>
</dbReference>
<dbReference type="AlphaFoldDB" id="A0A811YNU5"/>
<dbReference type="GO" id="GO:0003714">
    <property type="term" value="F:transcription corepressor activity"/>
    <property type="evidence" value="ECO:0007669"/>
    <property type="project" value="InterPro"/>
</dbReference>
<dbReference type="InterPro" id="IPR009643">
    <property type="entry name" value="HS1-bd"/>
</dbReference>
<dbReference type="EMBL" id="CAJHUB010000711">
    <property type="protein sequence ID" value="CAD7679190.1"/>
    <property type="molecule type" value="Genomic_DNA"/>
</dbReference>
<organism evidence="2 3">
    <name type="scientific">Nyctereutes procyonoides</name>
    <name type="common">Raccoon dog</name>
    <name type="synonym">Canis procyonoides</name>
    <dbReference type="NCBI Taxonomy" id="34880"/>
    <lineage>
        <taxon>Eukaryota</taxon>
        <taxon>Metazoa</taxon>
        <taxon>Chordata</taxon>
        <taxon>Craniata</taxon>
        <taxon>Vertebrata</taxon>
        <taxon>Euteleostomi</taxon>
        <taxon>Mammalia</taxon>
        <taxon>Eutheria</taxon>
        <taxon>Laurasiatheria</taxon>
        <taxon>Carnivora</taxon>
        <taxon>Caniformia</taxon>
        <taxon>Canidae</taxon>
        <taxon>Nyctereutes</taxon>
    </lineage>
</organism>
<keyword evidence="3" id="KW-1185">Reference proteome</keyword>
<sequence length="99" mass="10744">MDTRGPKAPGGDARRDTAENLFQELQEHFQALIATCDLKSVSWDFQAGVLTLCTIPLNVALEEMGSRLEDLQKNVNDLMVQAGVEDPVSEQGARASLGN</sequence>
<protein>
    <submittedName>
        <fullName evidence="2">(raccoon dog) hypothetical protein</fullName>
    </submittedName>
</protein>
<dbReference type="Proteomes" id="UP000645828">
    <property type="component" value="Unassembled WGS sequence"/>
</dbReference>
<dbReference type="PANTHER" id="PTHR19424">
    <property type="entry name" value="HEAT SHOCK FACTOR BINDING PROTEIN 1"/>
    <property type="match status" value="1"/>
</dbReference>
<evidence type="ECO:0000313" key="3">
    <source>
        <dbReference type="Proteomes" id="UP000645828"/>
    </source>
</evidence>
<name>A0A811YNU5_NYCPR</name>
<accession>A0A811YNU5</accession>
<dbReference type="PANTHER" id="PTHR19424:SF4">
    <property type="entry name" value="HEAT SHOCK FACTOR-BINDING PROTEIN 1-LIKE PROTEIN 1"/>
    <property type="match status" value="1"/>
</dbReference>